<feature type="region of interest" description="Disordered" evidence="8">
    <location>
        <begin position="41"/>
        <end position="61"/>
    </location>
</feature>
<evidence type="ECO:0000256" key="7">
    <source>
        <dbReference type="SAM" id="Coils"/>
    </source>
</evidence>
<keyword evidence="4 6" id="KW-0168">Coated pit</keyword>
<reference evidence="9 10" key="1">
    <citation type="submission" date="2024-05" db="EMBL/GenBank/DDBJ databases">
        <authorList>
            <person name="Wallberg A."/>
        </authorList>
    </citation>
    <scope>NUCLEOTIDE SEQUENCE [LARGE SCALE GENOMIC DNA]</scope>
</reference>
<dbReference type="Pfam" id="PF01086">
    <property type="entry name" value="Clathrin_lg_ch"/>
    <property type="match status" value="1"/>
</dbReference>
<accession>A0AAV2PGH5</accession>
<feature type="coiled-coil region" evidence="7">
    <location>
        <begin position="70"/>
        <end position="123"/>
    </location>
</feature>
<dbReference type="EMBL" id="CAXKWB010000001">
    <property type="protein sequence ID" value="CAL4058539.1"/>
    <property type="molecule type" value="Genomic_DNA"/>
</dbReference>
<keyword evidence="7" id="KW-0175">Coiled coil</keyword>
<comment type="function">
    <text evidence="6">Clathrin is the major protein of the polyhedral coat of coated pits and vesicles.</text>
</comment>
<comment type="subcellular location">
    <subcellularLocation>
        <location evidence="1 6">Cytoplasmic vesicle membrane</location>
        <topology evidence="1 6">Peripheral membrane protein</topology>
        <orientation evidence="1 6">Cytoplasmic side</orientation>
    </subcellularLocation>
    <subcellularLocation>
        <location evidence="6">Membrane</location>
        <location evidence="6">Coated pit</location>
        <topology evidence="6">Peripheral membrane protein</topology>
        <orientation evidence="6">Cytoplasmic side</orientation>
    </subcellularLocation>
    <text evidence="6">Cytoplasmic face of coated pits and vesicles.</text>
</comment>
<evidence type="ECO:0000256" key="3">
    <source>
        <dbReference type="ARBA" id="ARBA00023136"/>
    </source>
</evidence>
<evidence type="ECO:0000256" key="1">
    <source>
        <dbReference type="ARBA" id="ARBA00004180"/>
    </source>
</evidence>
<feature type="non-terminal residue" evidence="9">
    <location>
        <position position="1"/>
    </location>
</feature>
<dbReference type="GO" id="GO:0030672">
    <property type="term" value="C:synaptic vesicle membrane"/>
    <property type="evidence" value="ECO:0007669"/>
    <property type="project" value="TreeGrafter"/>
</dbReference>
<comment type="caution">
    <text evidence="9">The sequence shown here is derived from an EMBL/GenBank/DDBJ whole genome shotgun (WGS) entry which is preliminary data.</text>
</comment>
<organism evidence="9 10">
    <name type="scientific">Meganyctiphanes norvegica</name>
    <name type="common">Northern krill</name>
    <name type="synonym">Thysanopoda norvegica</name>
    <dbReference type="NCBI Taxonomy" id="48144"/>
    <lineage>
        <taxon>Eukaryota</taxon>
        <taxon>Metazoa</taxon>
        <taxon>Ecdysozoa</taxon>
        <taxon>Arthropoda</taxon>
        <taxon>Crustacea</taxon>
        <taxon>Multicrustacea</taxon>
        <taxon>Malacostraca</taxon>
        <taxon>Eumalacostraca</taxon>
        <taxon>Eucarida</taxon>
        <taxon>Euphausiacea</taxon>
        <taxon>Euphausiidae</taxon>
        <taxon>Meganyctiphanes</taxon>
    </lineage>
</organism>
<dbReference type="GO" id="GO:0072583">
    <property type="term" value="P:clathrin-dependent endocytosis"/>
    <property type="evidence" value="ECO:0007669"/>
    <property type="project" value="TreeGrafter"/>
</dbReference>
<keyword evidence="3 6" id="KW-0472">Membrane</keyword>
<dbReference type="Proteomes" id="UP001497623">
    <property type="component" value="Unassembled WGS sequence"/>
</dbReference>
<dbReference type="GO" id="GO:0099631">
    <property type="term" value="C:postsynaptic endocytic zone cytoplasmic component"/>
    <property type="evidence" value="ECO:0007669"/>
    <property type="project" value="TreeGrafter"/>
</dbReference>
<proteinExistence type="inferred from homology"/>
<protein>
    <recommendedName>
        <fullName evidence="6">Clathrin light chain</fullName>
    </recommendedName>
</protein>
<keyword evidence="10" id="KW-1185">Reference proteome</keyword>
<evidence type="ECO:0000313" key="9">
    <source>
        <dbReference type="EMBL" id="CAL4058539.1"/>
    </source>
</evidence>
<dbReference type="AlphaFoldDB" id="A0AAV2PGH5"/>
<dbReference type="InterPro" id="IPR000996">
    <property type="entry name" value="Clathrin_L-chain"/>
</dbReference>
<keyword evidence="5 6" id="KW-0968">Cytoplasmic vesicle</keyword>
<evidence type="ECO:0000256" key="8">
    <source>
        <dbReference type="SAM" id="MobiDB-lite"/>
    </source>
</evidence>
<dbReference type="GO" id="GO:0005198">
    <property type="term" value="F:structural molecule activity"/>
    <property type="evidence" value="ECO:0007669"/>
    <property type="project" value="InterPro"/>
</dbReference>
<name>A0AAV2PGH5_MEGNR</name>
<comment type="similarity">
    <text evidence="2 6">Belongs to the clathrin light chain family.</text>
</comment>
<evidence type="ECO:0000256" key="4">
    <source>
        <dbReference type="ARBA" id="ARBA00023176"/>
    </source>
</evidence>
<dbReference type="GO" id="GO:0032050">
    <property type="term" value="F:clathrin heavy chain binding"/>
    <property type="evidence" value="ECO:0007669"/>
    <property type="project" value="TreeGrafter"/>
</dbReference>
<dbReference type="PANTHER" id="PTHR10639">
    <property type="entry name" value="CLATHRIN LIGHT CHAIN"/>
    <property type="match status" value="1"/>
</dbReference>
<sequence>TGLGGGDSGDLFGSSPAPADAPVIVNGTADLESFEMLGGDEVAPVPESTTPARSVTPVAREEPEKIRLWREEQVKRMEEKDKLEEQAKEELREKAKGELEEWYKQHEEQVAKTRQANRSAEKELVKKEKFDFFVAITAPKHRVLSQGGQAKFVCG</sequence>
<feature type="region of interest" description="Disordered" evidence="8">
    <location>
        <begin position="1"/>
        <end position="23"/>
    </location>
</feature>
<evidence type="ECO:0000256" key="2">
    <source>
        <dbReference type="ARBA" id="ARBA00005263"/>
    </source>
</evidence>
<dbReference type="GO" id="GO:0030130">
    <property type="term" value="C:clathrin coat of trans-Golgi network vesicle"/>
    <property type="evidence" value="ECO:0007669"/>
    <property type="project" value="InterPro"/>
</dbReference>
<gene>
    <name evidence="9" type="ORF">MNOR_LOCUS2</name>
</gene>
<evidence type="ECO:0000256" key="5">
    <source>
        <dbReference type="ARBA" id="ARBA00023329"/>
    </source>
</evidence>
<dbReference type="GO" id="GO:0006886">
    <property type="term" value="P:intracellular protein transport"/>
    <property type="evidence" value="ECO:0007669"/>
    <property type="project" value="InterPro"/>
</dbReference>
<dbReference type="PANTHER" id="PTHR10639:SF7">
    <property type="entry name" value="CLATHRIN LIGHT CHAIN"/>
    <property type="match status" value="1"/>
</dbReference>
<evidence type="ECO:0000313" key="10">
    <source>
        <dbReference type="Proteomes" id="UP001497623"/>
    </source>
</evidence>
<dbReference type="GO" id="GO:0030132">
    <property type="term" value="C:clathrin coat of coated pit"/>
    <property type="evidence" value="ECO:0007669"/>
    <property type="project" value="InterPro"/>
</dbReference>
<evidence type="ECO:0000256" key="6">
    <source>
        <dbReference type="RuleBase" id="RU363137"/>
    </source>
</evidence>